<organism evidence="1 2">
    <name type="scientific">Lentzea indica</name>
    <dbReference type="NCBI Taxonomy" id="2604800"/>
    <lineage>
        <taxon>Bacteria</taxon>
        <taxon>Bacillati</taxon>
        <taxon>Actinomycetota</taxon>
        <taxon>Actinomycetes</taxon>
        <taxon>Pseudonocardiales</taxon>
        <taxon>Pseudonocardiaceae</taxon>
        <taxon>Lentzea</taxon>
    </lineage>
</organism>
<dbReference type="EMBL" id="VSRL01000208">
    <property type="protein sequence ID" value="NKE61940.1"/>
    <property type="molecule type" value="Genomic_DNA"/>
</dbReference>
<reference evidence="1 2" key="1">
    <citation type="submission" date="2019-08" db="EMBL/GenBank/DDBJ databases">
        <title>Lentzea from Indian Himalayas.</title>
        <authorList>
            <person name="Mandal S."/>
            <person name="Mallick Gupta A."/>
            <person name="Maiti P.K."/>
            <person name="Sarkar J."/>
            <person name="Mandal S."/>
        </authorList>
    </citation>
    <scope>NUCLEOTIDE SEQUENCE [LARGE SCALE GENOMIC DNA]</scope>
    <source>
        <strain evidence="1 2">PSKA42</strain>
    </source>
</reference>
<keyword evidence="2" id="KW-1185">Reference proteome</keyword>
<comment type="caution">
    <text evidence="1">The sequence shown here is derived from an EMBL/GenBank/DDBJ whole genome shotgun (WGS) entry which is preliminary data.</text>
</comment>
<dbReference type="RefSeq" id="WP_167978587.1">
    <property type="nucleotide sequence ID" value="NZ_VSRL01000208.1"/>
</dbReference>
<sequence>MREPLERDSEIAHIREALDAATCGEGRVVWVTRWELTGSRYLSDTTRQMVEGFNWFDMAK</sequence>
<gene>
    <name evidence="1" type="ORF">FXN61_36340</name>
</gene>
<accession>A0ABX1FT76</accession>
<evidence type="ECO:0000313" key="1">
    <source>
        <dbReference type="EMBL" id="NKE61940.1"/>
    </source>
</evidence>
<proteinExistence type="predicted"/>
<dbReference type="Proteomes" id="UP001515943">
    <property type="component" value="Unassembled WGS sequence"/>
</dbReference>
<name>A0ABX1FT76_9PSEU</name>
<protein>
    <submittedName>
        <fullName evidence="1">Uncharacterized protein</fullName>
    </submittedName>
</protein>
<evidence type="ECO:0000313" key="2">
    <source>
        <dbReference type="Proteomes" id="UP001515943"/>
    </source>
</evidence>